<dbReference type="RefSeq" id="WP_344598769.1">
    <property type="nucleotide sequence ID" value="NZ_BAAARW010000050.1"/>
</dbReference>
<name>A0ABP5XQG3_9ACTN</name>
<proteinExistence type="predicted"/>
<reference evidence="2" key="1">
    <citation type="journal article" date="2019" name="Int. J. Syst. Evol. Microbiol.">
        <title>The Global Catalogue of Microorganisms (GCM) 10K type strain sequencing project: providing services to taxonomists for standard genome sequencing and annotation.</title>
        <authorList>
            <consortium name="The Broad Institute Genomics Platform"/>
            <consortium name="The Broad Institute Genome Sequencing Center for Infectious Disease"/>
            <person name="Wu L."/>
            <person name="Ma J."/>
        </authorList>
    </citation>
    <scope>NUCLEOTIDE SEQUENCE [LARGE SCALE GENOMIC DNA]</scope>
    <source>
        <strain evidence="2">JCM 3325</strain>
    </source>
</reference>
<gene>
    <name evidence="1" type="ORF">GCM10010191_95460</name>
</gene>
<organism evidence="1 2">
    <name type="scientific">Actinomadura vinacea</name>
    <dbReference type="NCBI Taxonomy" id="115336"/>
    <lineage>
        <taxon>Bacteria</taxon>
        <taxon>Bacillati</taxon>
        <taxon>Actinomycetota</taxon>
        <taxon>Actinomycetes</taxon>
        <taxon>Streptosporangiales</taxon>
        <taxon>Thermomonosporaceae</taxon>
        <taxon>Actinomadura</taxon>
    </lineage>
</organism>
<accession>A0ABP5XQG3</accession>
<evidence type="ECO:0008006" key="3">
    <source>
        <dbReference type="Google" id="ProtNLM"/>
    </source>
</evidence>
<sequence>MNEPWYGPDGQAIAAEDAGRLLGDWPRRVVAEDVIPSGPMMILVVTSFTVIPVYQPSPEQHQQDPRFQQGQPPILWETMVTAENSGALIGRYRSRAEAEAGHVQIVAHVYRLLETMHPGQALTALKQARMW</sequence>
<keyword evidence="2" id="KW-1185">Reference proteome</keyword>
<dbReference type="Proteomes" id="UP001501231">
    <property type="component" value="Unassembled WGS sequence"/>
</dbReference>
<dbReference type="EMBL" id="BAAARW010000050">
    <property type="protein sequence ID" value="GAA2459972.1"/>
    <property type="molecule type" value="Genomic_DNA"/>
</dbReference>
<evidence type="ECO:0000313" key="2">
    <source>
        <dbReference type="Proteomes" id="UP001501231"/>
    </source>
</evidence>
<evidence type="ECO:0000313" key="1">
    <source>
        <dbReference type="EMBL" id="GAA2459972.1"/>
    </source>
</evidence>
<comment type="caution">
    <text evidence="1">The sequence shown here is derived from an EMBL/GenBank/DDBJ whole genome shotgun (WGS) entry which is preliminary data.</text>
</comment>
<protein>
    <recommendedName>
        <fullName evidence="3">DUF5753 domain-containing protein</fullName>
    </recommendedName>
</protein>